<dbReference type="AlphaFoldDB" id="A0A3D8VDK7"/>
<proteinExistence type="inferred from homology"/>
<feature type="binding site" evidence="1">
    <location>
        <position position="196"/>
    </location>
    <ligand>
        <name>[4Fe-4S] cluster</name>
        <dbReference type="ChEBI" id="CHEBI:49883"/>
    </ligand>
</feature>
<reference evidence="2 3" key="1">
    <citation type="submission" date="2018-08" db="EMBL/GenBank/DDBJ databases">
        <title>Lysobacter soli KCTC 22011, whole genome shotgun sequence.</title>
        <authorList>
            <person name="Zhang X."/>
            <person name="Feng G."/>
            <person name="Zhu H."/>
        </authorList>
    </citation>
    <scope>NUCLEOTIDE SEQUENCE [LARGE SCALE GENOMIC DNA]</scope>
    <source>
        <strain evidence="2 3">KCTC 22011</strain>
    </source>
</reference>
<dbReference type="NCBIfam" id="NF011991">
    <property type="entry name" value="PRK15447.1"/>
    <property type="match status" value="1"/>
</dbReference>
<evidence type="ECO:0000313" key="2">
    <source>
        <dbReference type="EMBL" id="RDY67487.1"/>
    </source>
</evidence>
<keyword evidence="1" id="KW-0004">4Fe-4S</keyword>
<feature type="binding site" evidence="1">
    <location>
        <position position="179"/>
    </location>
    <ligand>
        <name>[4Fe-4S] cluster</name>
        <dbReference type="ChEBI" id="CHEBI:49883"/>
    </ligand>
</feature>
<dbReference type="GO" id="GO:0051539">
    <property type="term" value="F:4 iron, 4 sulfur cluster binding"/>
    <property type="evidence" value="ECO:0007669"/>
    <property type="project" value="UniProtKB-UniRule"/>
</dbReference>
<dbReference type="HAMAP" id="MF_02233">
    <property type="entry name" value="UbiV"/>
    <property type="match status" value="1"/>
</dbReference>
<comment type="cofactor">
    <cofactor evidence="1">
        <name>[4Fe-4S] cluster</name>
        <dbReference type="ChEBI" id="CHEBI:49883"/>
    </cofactor>
</comment>
<keyword evidence="1" id="KW-0479">Metal-binding</keyword>
<evidence type="ECO:0000256" key="1">
    <source>
        <dbReference type="HAMAP-Rule" id="MF_02233"/>
    </source>
</evidence>
<dbReference type="InterPro" id="IPR051454">
    <property type="entry name" value="RNA/ubiquinone_mod_enzymes"/>
</dbReference>
<keyword evidence="1" id="KW-0831">Ubiquinone biosynthesis</keyword>
<feature type="binding site" evidence="1">
    <location>
        <position position="39"/>
    </location>
    <ligand>
        <name>[4Fe-4S] cluster</name>
        <dbReference type="ChEBI" id="CHEBI:49883"/>
    </ligand>
</feature>
<name>A0A3D8VDK7_9GAMM</name>
<accession>A0A3D8VDK7</accession>
<gene>
    <name evidence="1" type="primary">ubiV</name>
    <name evidence="2" type="ORF">DX912_09460</name>
</gene>
<comment type="subunit">
    <text evidence="1">Forms a heterodimer with UbiU.</text>
</comment>
<keyword evidence="1" id="KW-0408">Iron</keyword>
<dbReference type="GO" id="GO:0046872">
    <property type="term" value="F:metal ion binding"/>
    <property type="evidence" value="ECO:0007669"/>
    <property type="project" value="UniProtKB-KW"/>
</dbReference>
<protein>
    <recommendedName>
        <fullName evidence="1">Ubiquinone biosynthesis protein UbiV</fullName>
    </recommendedName>
</protein>
<evidence type="ECO:0000313" key="3">
    <source>
        <dbReference type="Proteomes" id="UP000256829"/>
    </source>
</evidence>
<dbReference type="UniPathway" id="UPA00232"/>
<dbReference type="PANTHER" id="PTHR30217:SF11">
    <property type="entry name" value="UBIQUINONE BIOSYNTHESIS PROTEIN UBIV"/>
    <property type="match status" value="1"/>
</dbReference>
<keyword evidence="1" id="KW-0411">Iron-sulfur</keyword>
<dbReference type="PANTHER" id="PTHR30217">
    <property type="entry name" value="PEPTIDASE U32 FAMILY"/>
    <property type="match status" value="1"/>
</dbReference>
<comment type="similarity">
    <text evidence="1">Belongs to the peptidase U32 family. UbiV subfamily.</text>
</comment>
<dbReference type="RefSeq" id="WP_115842254.1">
    <property type="nucleotide sequence ID" value="NZ_CP183976.1"/>
</dbReference>
<dbReference type="Proteomes" id="UP000256829">
    <property type="component" value="Unassembled WGS sequence"/>
</dbReference>
<sequence>MQLTLGPLQYFWPRKRTLAFYREAAHWPLHTIYLGETVCSKRRELRTRDWIALAEELAAADRQVVLSSLALIEAESELGALQRLVDHGRFWIEANDLSAVQLCRERGVPFVAGPSLNVYNHAALAMLMRDGLRRWVPGVEQGRVLIDELLCALDAEGVARPQVEVVAWGRLPLSYSARCFTARALDVGKDQCGFRCIEHPDGLPLSTREGRPFLRINGIQVQGEEVTDLSPELPALRDLRVDLLRLYPQADGMQAVIEHFVEALAAQTPVAPIGQRNGYWHGEPGMSGVAARA</sequence>
<organism evidence="2 3">
    <name type="scientific">Lysobacter soli</name>
    <dbReference type="NCBI Taxonomy" id="453783"/>
    <lineage>
        <taxon>Bacteria</taxon>
        <taxon>Pseudomonadati</taxon>
        <taxon>Pseudomonadota</taxon>
        <taxon>Gammaproteobacteria</taxon>
        <taxon>Lysobacterales</taxon>
        <taxon>Lysobacteraceae</taxon>
        <taxon>Lysobacter</taxon>
    </lineage>
</organism>
<comment type="caution">
    <text evidence="2">The sequence shown here is derived from an EMBL/GenBank/DDBJ whole genome shotgun (WGS) entry which is preliminary data.</text>
</comment>
<dbReference type="EMBL" id="QTJR01000005">
    <property type="protein sequence ID" value="RDY67487.1"/>
    <property type="molecule type" value="Genomic_DNA"/>
</dbReference>
<dbReference type="GO" id="GO:0006744">
    <property type="term" value="P:ubiquinone biosynthetic process"/>
    <property type="evidence" value="ECO:0007669"/>
    <property type="project" value="UniProtKB-UniRule"/>
</dbReference>
<comment type="function">
    <text evidence="1">Required for O(2)-independent ubiquinone (coenzyme Q) biosynthesis. Together with UbiU, is essential for the C6-hydroxylation reaction in the oxygen-independent ubiquinone biosynthesis pathway.</text>
</comment>
<feature type="binding site" evidence="1">
    <location>
        <position position="192"/>
    </location>
    <ligand>
        <name>[4Fe-4S] cluster</name>
        <dbReference type="ChEBI" id="CHEBI:49883"/>
    </ligand>
</feature>
<comment type="pathway">
    <text evidence="1">Cofactor biosynthesis; ubiquinone biosynthesis.</text>
</comment>
<keyword evidence="3" id="KW-1185">Reference proteome</keyword>
<dbReference type="InterPro" id="IPR043693">
    <property type="entry name" value="UbiV"/>
</dbReference>